<reference evidence="2" key="1">
    <citation type="journal article" date="2019" name="Int. J. Syst. Evol. Microbiol.">
        <title>The Global Catalogue of Microorganisms (GCM) 10K type strain sequencing project: providing services to taxonomists for standard genome sequencing and annotation.</title>
        <authorList>
            <consortium name="The Broad Institute Genomics Platform"/>
            <consortium name="The Broad Institute Genome Sequencing Center for Infectious Disease"/>
            <person name="Wu L."/>
            <person name="Ma J."/>
        </authorList>
    </citation>
    <scope>NUCLEOTIDE SEQUENCE [LARGE SCALE GENOMIC DNA]</scope>
    <source>
        <strain evidence="2">KCTC 3950</strain>
    </source>
</reference>
<proteinExistence type="predicted"/>
<accession>A0ABW5P9K6</accession>
<dbReference type="EMBL" id="JBHUME010000005">
    <property type="protein sequence ID" value="MFD2611987.1"/>
    <property type="molecule type" value="Genomic_DNA"/>
</dbReference>
<evidence type="ECO:0000313" key="2">
    <source>
        <dbReference type="Proteomes" id="UP001597541"/>
    </source>
</evidence>
<dbReference type="Proteomes" id="UP001597541">
    <property type="component" value="Unassembled WGS sequence"/>
</dbReference>
<dbReference type="RefSeq" id="WP_377601128.1">
    <property type="nucleotide sequence ID" value="NZ_JBHUME010000005.1"/>
</dbReference>
<comment type="caution">
    <text evidence="1">The sequence shown here is derived from an EMBL/GenBank/DDBJ whole genome shotgun (WGS) entry which is preliminary data.</text>
</comment>
<protein>
    <submittedName>
        <fullName evidence="1">Uncharacterized protein</fullName>
    </submittedName>
</protein>
<keyword evidence="2" id="KW-1185">Reference proteome</keyword>
<name>A0ABW5P9K6_9BACL</name>
<sequence length="98" mass="10613">MRNSGFLVGAAVGAAAAVYLMNNKRMVYSTMNSLGDTVQNAKDKVVGAAAHTRFGNGGAVRNSQDSGGLDRVEEIVHKEPHLQNDVDQIMKENRYPHN</sequence>
<organism evidence="1 2">
    <name type="scientific">Paenibacillus gansuensis</name>
    <dbReference type="NCBI Taxonomy" id="306542"/>
    <lineage>
        <taxon>Bacteria</taxon>
        <taxon>Bacillati</taxon>
        <taxon>Bacillota</taxon>
        <taxon>Bacilli</taxon>
        <taxon>Bacillales</taxon>
        <taxon>Paenibacillaceae</taxon>
        <taxon>Paenibacillus</taxon>
    </lineage>
</organism>
<evidence type="ECO:0000313" key="1">
    <source>
        <dbReference type="EMBL" id="MFD2611987.1"/>
    </source>
</evidence>
<gene>
    <name evidence="1" type="ORF">ACFSUF_06050</name>
</gene>